<accession>A0A2U9NWR8</accession>
<dbReference type="SMART" id="SM00642">
    <property type="entry name" value="Aamy"/>
    <property type="match status" value="1"/>
</dbReference>
<evidence type="ECO:0000259" key="1">
    <source>
        <dbReference type="SMART" id="SM00642"/>
    </source>
</evidence>
<keyword evidence="3" id="KW-1185">Reference proteome</keyword>
<protein>
    <submittedName>
        <fullName evidence="2">Alpha-amylase</fullName>
    </submittedName>
</protein>
<sequence>MSDTTSFTTSTTSAFTETALPSQPVVYEVNTRVWLREIERRTGRPTGLGDVPGEAWDEITPHGVDAVWLMGVWERSPEGLRIALDNADLRASFTRALSDAGPDDIAGSPYCVRRYEVDAALGGTAGLAAARAALDRRGVGLLLDYVPNHVAPDSPWLTEHPDCFVRGTPSDLARDPSAYLAAHGSVFARGRDPFFPPWPDVVQLDAFSPALRTLTADTLTAIGAQCDGVRCDMAMLLMNDVFSRTWAAHAGPVPDDDFWSTVLPAVRSRRPGMLFMAEAYWDLERALQQQGFDLTYDKRLYDRLLHEDAASVRGHLTAGLDYQRRLVRFLENHDEPRAASTLAPDQERAAAVVIATLPGATLWHEGQFTGRRTHLPVFLTRRPDEPADEALRTFHARLLTAVADSGMRLGRWRLLECTGWPDNPSHRDLLAWCWTGDTGRRHLVVVNLSDRAAQARIRLPWAELAVSSCRLTDLLDDVRYVRDGRELLDAGLFVDLGGWGHHVFTVEPEPEPEPEPRHGG</sequence>
<dbReference type="KEGG" id="sact:DMT42_04995"/>
<evidence type="ECO:0000313" key="3">
    <source>
        <dbReference type="Proteomes" id="UP000247634"/>
    </source>
</evidence>
<evidence type="ECO:0000313" key="2">
    <source>
        <dbReference type="EMBL" id="AWT41726.1"/>
    </source>
</evidence>
<feature type="domain" description="Glycosyl hydrolase family 13 catalytic" evidence="1">
    <location>
        <begin position="91"/>
        <end position="397"/>
    </location>
</feature>
<dbReference type="OrthoDB" id="9802433at2"/>
<dbReference type="Proteomes" id="UP000247634">
    <property type="component" value="Chromosome"/>
</dbReference>
<reference evidence="2 3" key="1">
    <citation type="submission" date="2018-06" db="EMBL/GenBank/DDBJ databases">
        <title>The complete genome sequence of a nosiheptide producer Streptomyces actuosus ATCC 25421: deducing the ability of producing a new class III lantibiotics.</title>
        <authorList>
            <person name="Liu W."/>
            <person name="Sun F."/>
            <person name="Hu Y."/>
        </authorList>
    </citation>
    <scope>NUCLEOTIDE SEQUENCE [LARGE SCALE GENOMIC DNA]</scope>
    <source>
        <strain evidence="2 3">ATCC 25421</strain>
    </source>
</reference>
<dbReference type="InterPro" id="IPR006047">
    <property type="entry name" value="GH13_cat_dom"/>
</dbReference>
<name>A0A2U9NWR8_STRAS</name>
<gene>
    <name evidence="2" type="ORF">DMT42_04995</name>
</gene>
<dbReference type="Gene3D" id="3.20.20.80">
    <property type="entry name" value="Glycosidases"/>
    <property type="match status" value="1"/>
</dbReference>
<dbReference type="PANTHER" id="PTHR47786">
    <property type="entry name" value="ALPHA-1,4-GLUCAN:MALTOSE-1-PHOSPHATE MALTOSYLTRANSFERASE"/>
    <property type="match status" value="1"/>
</dbReference>
<dbReference type="GO" id="GO:0005975">
    <property type="term" value="P:carbohydrate metabolic process"/>
    <property type="evidence" value="ECO:0007669"/>
    <property type="project" value="InterPro"/>
</dbReference>
<organism evidence="2 3">
    <name type="scientific">Streptomyces actuosus</name>
    <dbReference type="NCBI Taxonomy" id="1885"/>
    <lineage>
        <taxon>Bacteria</taxon>
        <taxon>Bacillati</taxon>
        <taxon>Actinomycetota</taxon>
        <taxon>Actinomycetes</taxon>
        <taxon>Kitasatosporales</taxon>
        <taxon>Streptomycetaceae</taxon>
        <taxon>Streptomyces</taxon>
    </lineage>
</organism>
<dbReference type="SUPFAM" id="SSF51445">
    <property type="entry name" value="(Trans)glycosidases"/>
    <property type="match status" value="1"/>
</dbReference>
<dbReference type="AlphaFoldDB" id="A0A2U9NWR8"/>
<proteinExistence type="predicted"/>
<dbReference type="EMBL" id="CP029788">
    <property type="protein sequence ID" value="AWT41726.1"/>
    <property type="molecule type" value="Genomic_DNA"/>
</dbReference>
<dbReference type="InterPro" id="IPR017853">
    <property type="entry name" value="GH"/>
</dbReference>
<dbReference type="PANTHER" id="PTHR47786:SF2">
    <property type="entry name" value="GLYCOSYL HYDROLASE FAMILY 13 CATALYTIC DOMAIN-CONTAINING PROTEIN"/>
    <property type="match status" value="1"/>
</dbReference>
<dbReference type="CDD" id="cd11347">
    <property type="entry name" value="AmyAc_1"/>
    <property type="match status" value="1"/>
</dbReference>
<dbReference type="RefSeq" id="WP_110626662.1">
    <property type="nucleotide sequence ID" value="NZ_CP029788.1"/>
</dbReference>